<dbReference type="KEGG" id="atm:ANT_27090"/>
<organism evidence="2 3">
    <name type="scientific">Anaerolinea thermophila (strain DSM 14523 / JCM 11388 / NBRC 100420 / UNI-1)</name>
    <dbReference type="NCBI Taxonomy" id="926569"/>
    <lineage>
        <taxon>Bacteria</taxon>
        <taxon>Bacillati</taxon>
        <taxon>Chloroflexota</taxon>
        <taxon>Anaerolineae</taxon>
        <taxon>Anaerolineales</taxon>
        <taxon>Anaerolineaceae</taxon>
        <taxon>Anaerolinea</taxon>
    </lineage>
</organism>
<sequence length="677" mass="77356">MLKIRFSRSWLFPLALLAVSILAYGLQAPWLGYYLDDWIILAAYHSHGAQGLMEYAFLGNRPLVFWLWWLGFQILGEAPLGWQLWALLWRWVTVVTAWQVLQLLWQNHPRRNAAMALLFAVYPLFKQQPTALTYSFHWICFSLYFVSLIAMIRAARSRSHYLFLSWSVAGVLTGAVQMFSQEFFVGLELMRPLVLFFALEGELPFRQRLKRTLIQVLPYVLLLGGFVLWRLHFMPTPGSDRNTPVILLNLMTSPIPTLLTLVSRAMQDIVEGMIRGWTQTVVPSAFAFQPISNLLAWGIALISGVIAALALRKISDSPSSGSQWHLQALLLGGAALLGGFAPGWAIGRFITDTGTLYNDRFGLAAMFGASILLVAFLDWALRPGKPQRILVSLLIGLATAQQARTATLYRWSWEEQRQIFWQLKWRAPDIQPYTAVFGNGALAQFMGSWANISAMNLLYFQDIPDPAYTWYFDLYRYPVARFVEEKGEITDEKNFLEYRAPASQSVVIVNDVVENQCLWLVSEADRHNPYLEEIVRTALPLSDLSRILPEGTSPVPTEIFGAEPPKDWCWYYQKARLAEQHSDWQAMMDLWDEASLQGYSPHNEPEMVPFILAAAHTGNWDKALEFTDKAYYPSFVMHDYLCTTWRRIRDEVPDSPEKQEALQQAIADFDCLSIIRP</sequence>
<protein>
    <submittedName>
        <fullName evidence="2">Hypothetical membrane protein</fullName>
    </submittedName>
</protein>
<gene>
    <name evidence="2" type="ordered locus">ANT_27090</name>
</gene>
<name>E8N0I6_ANATU</name>
<dbReference type="RefSeq" id="WP_013561087.1">
    <property type="nucleotide sequence ID" value="NC_014960.1"/>
</dbReference>
<dbReference type="HOGENOM" id="CLU_402090_0_0_0"/>
<evidence type="ECO:0000256" key="1">
    <source>
        <dbReference type="SAM" id="Phobius"/>
    </source>
</evidence>
<feature type="transmembrane region" description="Helical" evidence="1">
    <location>
        <begin position="323"/>
        <end position="341"/>
    </location>
</feature>
<feature type="transmembrane region" description="Helical" evidence="1">
    <location>
        <begin position="286"/>
        <end position="311"/>
    </location>
</feature>
<dbReference type="AlphaFoldDB" id="E8N0I6"/>
<proteinExistence type="predicted"/>
<keyword evidence="3" id="KW-1185">Reference proteome</keyword>
<dbReference type="EMBL" id="AP012029">
    <property type="protein sequence ID" value="BAJ64735.1"/>
    <property type="molecule type" value="Genomic_DNA"/>
</dbReference>
<feature type="transmembrane region" description="Helical" evidence="1">
    <location>
        <begin position="245"/>
        <end position="266"/>
    </location>
</feature>
<dbReference type="OrthoDB" id="148359at2"/>
<accession>E8N0I6</accession>
<dbReference type="Proteomes" id="UP000008922">
    <property type="component" value="Chromosome"/>
</dbReference>
<dbReference type="InParanoid" id="E8N0I6"/>
<feature type="transmembrane region" description="Helical" evidence="1">
    <location>
        <begin position="361"/>
        <end position="381"/>
    </location>
</feature>
<reference evidence="2 3" key="1">
    <citation type="submission" date="2010-12" db="EMBL/GenBank/DDBJ databases">
        <title>Whole genome sequence of Anaerolinea thermophila UNI-1.</title>
        <authorList>
            <person name="Narita-Yamada S."/>
            <person name="Kishi E."/>
            <person name="Watanabe Y."/>
            <person name="Takasaki K."/>
            <person name="Ankai A."/>
            <person name="Oguchi A."/>
            <person name="Fukui S."/>
            <person name="Takahashi M."/>
            <person name="Yashiro I."/>
            <person name="Hosoyama A."/>
            <person name="Sekiguchi Y."/>
            <person name="Hanada S."/>
            <person name="Fujita N."/>
        </authorList>
    </citation>
    <scope>NUCLEOTIDE SEQUENCE [LARGE SCALE GENOMIC DNA]</scope>
    <source>
        <strain evidence="3">DSM 14523 / JCM 11388 / NBRC 100420 / UNI-1</strain>
    </source>
</reference>
<keyword evidence="1" id="KW-0812">Transmembrane</keyword>
<feature type="transmembrane region" description="Helical" evidence="1">
    <location>
        <begin position="213"/>
        <end position="233"/>
    </location>
</feature>
<evidence type="ECO:0000313" key="2">
    <source>
        <dbReference type="EMBL" id="BAJ64735.1"/>
    </source>
</evidence>
<feature type="transmembrane region" description="Helical" evidence="1">
    <location>
        <begin position="134"/>
        <end position="154"/>
    </location>
</feature>
<keyword evidence="1" id="KW-1133">Transmembrane helix</keyword>
<keyword evidence="1" id="KW-0472">Membrane</keyword>
<evidence type="ECO:0000313" key="3">
    <source>
        <dbReference type="Proteomes" id="UP000008922"/>
    </source>
</evidence>